<name>A0ABP2SXC9_9STRE</name>
<sequence length="39" mass="4571">MTKLFNFIFDTFLGGPATSDFLRNSIVKKTVYNKIIPWF</sequence>
<dbReference type="Proteomes" id="UP000011769">
    <property type="component" value="Unassembled WGS sequence"/>
</dbReference>
<dbReference type="EMBL" id="ALYM01000006">
    <property type="protein sequence ID" value="EMG24832.1"/>
    <property type="molecule type" value="Genomic_DNA"/>
</dbReference>
<accession>A0ABP2SXC9</accession>
<evidence type="ECO:0000313" key="1">
    <source>
        <dbReference type="EMBL" id="EMG24832.1"/>
    </source>
</evidence>
<proteinExistence type="predicted"/>
<comment type="caution">
    <text evidence="1">The sequence shown here is derived from an EMBL/GenBank/DDBJ whole genome shotgun (WGS) entry which is preliminary data.</text>
</comment>
<evidence type="ECO:0000313" key="2">
    <source>
        <dbReference type="Proteomes" id="UP000011769"/>
    </source>
</evidence>
<gene>
    <name evidence="1" type="ORF">SPJ1_1703</name>
</gene>
<protein>
    <submittedName>
        <fullName evidence="1">Uncharacterized protein</fullName>
    </submittedName>
</protein>
<organism evidence="1 2">
    <name type="scientific">Streptococcus parauberis KRS-02083</name>
    <dbReference type="NCBI Taxonomy" id="1207545"/>
    <lineage>
        <taxon>Bacteria</taxon>
        <taxon>Bacillati</taxon>
        <taxon>Bacillota</taxon>
        <taxon>Bacilli</taxon>
        <taxon>Lactobacillales</taxon>
        <taxon>Streptococcaceae</taxon>
        <taxon>Streptococcus</taxon>
    </lineage>
</organism>
<keyword evidence="2" id="KW-1185">Reference proteome</keyword>
<reference evidence="1 2" key="1">
    <citation type="journal article" date="2013" name="PLoS ONE">
        <title>Comparative Genomic Characterization of Three Streptococcus parauberis Strains in Fish Pathogen, as Assessed by Wide-Genome Analyses.</title>
        <authorList>
            <person name="Nho S.W."/>
            <person name="Hikima J."/>
            <person name="Park S.B."/>
            <person name="Jang H.B."/>
            <person name="Cha I.S."/>
            <person name="Yasuike M."/>
            <person name="Nakamura Y."/>
            <person name="Fujiwara A."/>
            <person name="Sano M."/>
            <person name="Kanai K."/>
            <person name="Kondo H."/>
            <person name="Hirono I."/>
            <person name="Takeyama H."/>
            <person name="Aoki T."/>
            <person name="Jung T.S."/>
        </authorList>
    </citation>
    <scope>NUCLEOTIDE SEQUENCE [LARGE SCALE GENOMIC DNA]</scope>
    <source>
        <strain evidence="1 2">KRS-02083</strain>
    </source>
</reference>